<dbReference type="EMBL" id="LGLV01000013">
    <property type="protein sequence ID" value="OBZ93576.1"/>
    <property type="molecule type" value="Genomic_DNA"/>
</dbReference>
<dbReference type="SUPFAM" id="SSF55729">
    <property type="entry name" value="Acyl-CoA N-acyltransferases (Nat)"/>
    <property type="match status" value="1"/>
</dbReference>
<evidence type="ECO:0000313" key="5">
    <source>
        <dbReference type="Proteomes" id="UP000093111"/>
    </source>
</evidence>
<evidence type="ECO:0000313" key="4">
    <source>
        <dbReference type="EMBL" id="OBZ93576.1"/>
    </source>
</evidence>
<dbReference type="PANTHER" id="PTHR43800:SF1">
    <property type="entry name" value="PEPTIDYL-LYSINE N-ACETYLTRANSFERASE YJAB"/>
    <property type="match status" value="1"/>
</dbReference>
<name>A0A1C7NXX7_9HYPH</name>
<dbReference type="STRING" id="1612624.ADU59_20215"/>
<dbReference type="PANTHER" id="PTHR43800">
    <property type="entry name" value="PEPTIDYL-LYSINE N-ACETYLTRANSFERASE YJAB"/>
    <property type="match status" value="1"/>
</dbReference>
<proteinExistence type="predicted"/>
<dbReference type="InterPro" id="IPR016181">
    <property type="entry name" value="Acyl_CoA_acyltransferase"/>
</dbReference>
<feature type="domain" description="N-acetyltransferase" evidence="3">
    <location>
        <begin position="44"/>
        <end position="197"/>
    </location>
</feature>
<dbReference type="Proteomes" id="UP000093111">
    <property type="component" value="Unassembled WGS sequence"/>
</dbReference>
<accession>A0A1C7NXX7</accession>
<dbReference type="PROSITE" id="PS51186">
    <property type="entry name" value="GNAT"/>
    <property type="match status" value="1"/>
</dbReference>
<gene>
    <name evidence="4" type="ORF">ADU59_20215</name>
</gene>
<dbReference type="CDD" id="cd04301">
    <property type="entry name" value="NAT_SF"/>
    <property type="match status" value="1"/>
</dbReference>
<sequence length="209" mass="23422">MNDTNPELPEGYSPVPSGKVANAVTFLEMRRRPPETGGLPESPLSLVRLGPQNLDIYRRLFREVGEDWMWVAMLEIDDDAVRDILADPSVETYALRDGTRDIGLVELDFRVQGECELVYFGLVKDAIGKGTGRFLMNQAIAKAWAQPIDRFWLHTCTFDHPAAVGFYQRSGFKPYKLMVEIHDDPRLLGLLPKTAAPHVPLLEPASGTE</sequence>
<dbReference type="Pfam" id="PF00583">
    <property type="entry name" value="Acetyltransf_1"/>
    <property type="match status" value="1"/>
</dbReference>
<dbReference type="Gene3D" id="3.40.630.30">
    <property type="match status" value="1"/>
</dbReference>
<evidence type="ECO:0000256" key="1">
    <source>
        <dbReference type="ARBA" id="ARBA00022679"/>
    </source>
</evidence>
<organism evidence="4 5">
    <name type="scientific">Pararhizobium polonicum</name>
    <dbReference type="NCBI Taxonomy" id="1612624"/>
    <lineage>
        <taxon>Bacteria</taxon>
        <taxon>Pseudomonadati</taxon>
        <taxon>Pseudomonadota</taxon>
        <taxon>Alphaproteobacteria</taxon>
        <taxon>Hyphomicrobiales</taxon>
        <taxon>Rhizobiaceae</taxon>
        <taxon>Rhizobium/Agrobacterium group</taxon>
        <taxon>Pararhizobium</taxon>
    </lineage>
</organism>
<evidence type="ECO:0000256" key="2">
    <source>
        <dbReference type="ARBA" id="ARBA00023315"/>
    </source>
</evidence>
<comment type="caution">
    <text evidence="4">The sequence shown here is derived from an EMBL/GenBank/DDBJ whole genome shotgun (WGS) entry which is preliminary data.</text>
</comment>
<dbReference type="AlphaFoldDB" id="A0A1C7NXX7"/>
<dbReference type="OrthoDB" id="275336at2"/>
<protein>
    <submittedName>
        <fullName evidence="4">GCN5 family acetyltransferase</fullName>
    </submittedName>
</protein>
<dbReference type="GO" id="GO:0016747">
    <property type="term" value="F:acyltransferase activity, transferring groups other than amino-acyl groups"/>
    <property type="evidence" value="ECO:0007669"/>
    <property type="project" value="InterPro"/>
</dbReference>
<dbReference type="PATRIC" id="fig|1612624.7.peg.6017"/>
<evidence type="ECO:0000259" key="3">
    <source>
        <dbReference type="PROSITE" id="PS51186"/>
    </source>
</evidence>
<dbReference type="RefSeq" id="WP_068955963.1">
    <property type="nucleotide sequence ID" value="NZ_LGLV01000013.1"/>
</dbReference>
<keyword evidence="1 4" id="KW-0808">Transferase</keyword>
<dbReference type="InterPro" id="IPR000182">
    <property type="entry name" value="GNAT_dom"/>
</dbReference>
<keyword evidence="2" id="KW-0012">Acyltransferase</keyword>
<keyword evidence="5" id="KW-1185">Reference proteome</keyword>
<reference evidence="4 5" key="1">
    <citation type="journal article" date="2016" name="Syst. Appl. Microbiol.">
        <title>Pararhizobium polonicum sp. nov. isolated from tumors on stone fruit rootstocks.</title>
        <authorList>
            <person name="Pulawska J."/>
            <person name="Kuzmanovic N."/>
            <person name="Willems A."/>
            <person name="Pothier J.F."/>
        </authorList>
    </citation>
    <scope>NUCLEOTIDE SEQUENCE [LARGE SCALE GENOMIC DNA]</scope>
    <source>
        <strain evidence="4 5">F5.1</strain>
    </source>
</reference>